<dbReference type="PANTHER" id="PTHR12265:SF14">
    <property type="entry name" value="INDOLE-DITERPENE BIOSYNTHESIS PROTEIN PAXU"/>
    <property type="match status" value="1"/>
</dbReference>
<evidence type="ECO:0000256" key="1">
    <source>
        <dbReference type="SAM" id="Phobius"/>
    </source>
</evidence>
<dbReference type="InterPro" id="IPR008547">
    <property type="entry name" value="DUF829_TMEM53"/>
</dbReference>
<dbReference type="EMBL" id="JAAMOD010000117">
    <property type="protein sequence ID" value="KAF5240032.1"/>
    <property type="molecule type" value="Genomic_DNA"/>
</dbReference>
<organism evidence="2 3">
    <name type="scientific">Fusarium austroamericanum</name>
    <dbReference type="NCBI Taxonomy" id="282268"/>
    <lineage>
        <taxon>Eukaryota</taxon>
        <taxon>Fungi</taxon>
        <taxon>Dikarya</taxon>
        <taxon>Ascomycota</taxon>
        <taxon>Pezizomycotina</taxon>
        <taxon>Sordariomycetes</taxon>
        <taxon>Hypocreomycetidae</taxon>
        <taxon>Hypocreales</taxon>
        <taxon>Nectriaceae</taxon>
        <taxon>Fusarium</taxon>
    </lineage>
</organism>
<dbReference type="Proteomes" id="UP000537989">
    <property type="component" value="Unassembled WGS sequence"/>
</dbReference>
<evidence type="ECO:0000313" key="2">
    <source>
        <dbReference type="EMBL" id="KAF5240032.1"/>
    </source>
</evidence>
<reference evidence="2 3" key="1">
    <citation type="submission" date="2020-02" db="EMBL/GenBank/DDBJ databases">
        <title>Identification and distribution of gene clusters putatively required for synthesis of sphingolipid metabolism inhibitors in phylogenetically diverse species of the filamentous fungus Fusarium.</title>
        <authorList>
            <person name="Kim H.-S."/>
            <person name="Busman M."/>
            <person name="Brown D.W."/>
            <person name="Divon H."/>
            <person name="Uhlig S."/>
            <person name="Proctor R.H."/>
        </authorList>
    </citation>
    <scope>NUCLEOTIDE SEQUENCE [LARGE SCALE GENOMIC DNA]</scope>
    <source>
        <strain evidence="2 3">NRRL 2903</strain>
    </source>
</reference>
<comment type="caution">
    <text evidence="2">The sequence shown here is derived from an EMBL/GenBank/DDBJ whole genome shotgun (WGS) entry which is preliminary data.</text>
</comment>
<protein>
    <recommendedName>
        <fullName evidence="4">Transmembrane protein 53-B</fullName>
    </recommendedName>
</protein>
<evidence type="ECO:0008006" key="4">
    <source>
        <dbReference type="Google" id="ProtNLM"/>
    </source>
</evidence>
<evidence type="ECO:0000313" key="3">
    <source>
        <dbReference type="Proteomes" id="UP000537989"/>
    </source>
</evidence>
<keyword evidence="1" id="KW-1133">Transmembrane helix</keyword>
<keyword evidence="1" id="KW-0472">Membrane</keyword>
<feature type="transmembrane region" description="Helical" evidence="1">
    <location>
        <begin position="175"/>
        <end position="194"/>
    </location>
</feature>
<dbReference type="AlphaFoldDB" id="A0AAN6C2M6"/>
<dbReference type="InterPro" id="IPR029058">
    <property type="entry name" value="AB_hydrolase_fold"/>
</dbReference>
<name>A0AAN6C2M6_FUSAU</name>
<sequence length="289" mass="33094">MAKTKPNFPGFKSLSKRVFVREGEYLGGKQPIPGHPHAVVVYGWGDAPPKHVSKFTDGYRQLYPHAKQIAVLSPIGQGFFDHVSKRTEDMMPVVNELFPQDIASSSDSILLHCLSNSGVGNYSCTLNAYRELYNQPMPHVLTVYDSTPGQTKPNWSNLKRWSKAMAMGPAAKVPWPFFITQTFCIGFFIFIHLFDFIAGRESNPKFCERLFFDDKWESKDSTRLFLYGTEDILIPAEHIEEHIARGRRLGYKTESQIFESGHVDHMRKSPETYWETIDNVWKRAILSPE</sequence>
<keyword evidence="1" id="KW-0812">Transmembrane</keyword>
<dbReference type="SUPFAM" id="SSF53474">
    <property type="entry name" value="alpha/beta-Hydrolases"/>
    <property type="match status" value="1"/>
</dbReference>
<gene>
    <name evidence="2" type="ORF">FAUST_4616</name>
</gene>
<dbReference type="Pfam" id="PF05705">
    <property type="entry name" value="DUF829"/>
    <property type="match status" value="1"/>
</dbReference>
<accession>A0AAN6C2M6</accession>
<keyword evidence="3" id="KW-1185">Reference proteome</keyword>
<dbReference type="PANTHER" id="PTHR12265">
    <property type="entry name" value="TRANSMEMBRANE PROTEIN 53"/>
    <property type="match status" value="1"/>
</dbReference>
<proteinExistence type="predicted"/>